<dbReference type="HOGENOM" id="CLU_2241798_0_0_1"/>
<dbReference type="InParanoid" id="M4C4Y0"/>
<proteinExistence type="predicted"/>
<organism evidence="2 3">
    <name type="scientific">Hyaloperonospora arabidopsidis (strain Emoy2)</name>
    <name type="common">Downy mildew agent</name>
    <name type="synonym">Peronospora arabidopsidis</name>
    <dbReference type="NCBI Taxonomy" id="559515"/>
    <lineage>
        <taxon>Eukaryota</taxon>
        <taxon>Sar</taxon>
        <taxon>Stramenopiles</taxon>
        <taxon>Oomycota</taxon>
        <taxon>Peronosporomycetes</taxon>
        <taxon>Peronosporales</taxon>
        <taxon>Peronosporaceae</taxon>
        <taxon>Hyaloperonospora</taxon>
    </lineage>
</organism>
<name>M4C4Y0_HYAAE</name>
<keyword evidence="1" id="KW-0732">Signal</keyword>
<feature type="chain" id="PRO_5004049229" evidence="1">
    <location>
        <begin position="23"/>
        <end position="105"/>
    </location>
</feature>
<dbReference type="Proteomes" id="UP000011713">
    <property type="component" value="Unassembled WGS sequence"/>
</dbReference>
<evidence type="ECO:0000313" key="3">
    <source>
        <dbReference type="Proteomes" id="UP000011713"/>
    </source>
</evidence>
<sequence length="105" mass="10748">MLGTISATFAAFAALIATKTHGKTTAYLHVRVHTPVSCPSGQESIGVVGWSSDGCVASGGVCVANVNGACPEGAHCTMLDTGEQRRLSSWNFVPEAGHGCIRLCG</sequence>
<keyword evidence="3" id="KW-1185">Reference proteome</keyword>
<evidence type="ECO:0000313" key="2">
    <source>
        <dbReference type="EnsemblProtists" id="HpaP814150"/>
    </source>
</evidence>
<dbReference type="AlphaFoldDB" id="M4C4Y0"/>
<dbReference type="EMBL" id="JH598273">
    <property type="status" value="NOT_ANNOTATED_CDS"/>
    <property type="molecule type" value="Genomic_DNA"/>
</dbReference>
<feature type="signal peptide" evidence="1">
    <location>
        <begin position="1"/>
        <end position="22"/>
    </location>
</feature>
<evidence type="ECO:0000256" key="1">
    <source>
        <dbReference type="SAM" id="SignalP"/>
    </source>
</evidence>
<reference evidence="2" key="2">
    <citation type="submission" date="2015-06" db="UniProtKB">
        <authorList>
            <consortium name="EnsemblProtists"/>
        </authorList>
    </citation>
    <scope>IDENTIFICATION</scope>
    <source>
        <strain evidence="2">Emoy2</strain>
    </source>
</reference>
<dbReference type="eggNOG" id="ENOG502RGZ8">
    <property type="taxonomic scope" value="Eukaryota"/>
</dbReference>
<dbReference type="EnsemblProtists" id="HpaT814150">
    <property type="protein sequence ID" value="HpaP814150"/>
    <property type="gene ID" value="HpaG814150"/>
</dbReference>
<dbReference type="VEuPathDB" id="FungiDB:HpaG814150"/>
<protein>
    <submittedName>
        <fullName evidence="2">Uncharacterized protein</fullName>
    </submittedName>
</protein>
<reference evidence="3" key="1">
    <citation type="journal article" date="2010" name="Science">
        <title>Signatures of adaptation to obligate biotrophy in the Hyaloperonospora arabidopsidis genome.</title>
        <authorList>
            <person name="Baxter L."/>
            <person name="Tripathy S."/>
            <person name="Ishaque N."/>
            <person name="Boot N."/>
            <person name="Cabral A."/>
            <person name="Kemen E."/>
            <person name="Thines M."/>
            <person name="Ah-Fong A."/>
            <person name="Anderson R."/>
            <person name="Badejoko W."/>
            <person name="Bittner-Eddy P."/>
            <person name="Boore J.L."/>
            <person name="Chibucos M.C."/>
            <person name="Coates M."/>
            <person name="Dehal P."/>
            <person name="Delehaunty K."/>
            <person name="Dong S."/>
            <person name="Downton P."/>
            <person name="Dumas B."/>
            <person name="Fabro G."/>
            <person name="Fronick C."/>
            <person name="Fuerstenberg S.I."/>
            <person name="Fulton L."/>
            <person name="Gaulin E."/>
            <person name="Govers F."/>
            <person name="Hughes L."/>
            <person name="Humphray S."/>
            <person name="Jiang R.H."/>
            <person name="Judelson H."/>
            <person name="Kamoun S."/>
            <person name="Kyung K."/>
            <person name="Meijer H."/>
            <person name="Minx P."/>
            <person name="Morris P."/>
            <person name="Nelson J."/>
            <person name="Phuntumart V."/>
            <person name="Qutob D."/>
            <person name="Rehmany A."/>
            <person name="Rougon-Cardoso A."/>
            <person name="Ryden P."/>
            <person name="Torto-Alalibo T."/>
            <person name="Studholme D."/>
            <person name="Wang Y."/>
            <person name="Win J."/>
            <person name="Wood J."/>
            <person name="Clifton S.W."/>
            <person name="Rogers J."/>
            <person name="Van den Ackerveken G."/>
            <person name="Jones J.D."/>
            <person name="McDowell J.M."/>
            <person name="Beynon J."/>
            <person name="Tyler B.M."/>
        </authorList>
    </citation>
    <scope>NUCLEOTIDE SEQUENCE [LARGE SCALE GENOMIC DNA]</scope>
    <source>
        <strain evidence="3">Emoy2</strain>
    </source>
</reference>
<accession>M4C4Y0</accession>